<evidence type="ECO:0000256" key="13">
    <source>
        <dbReference type="ARBA" id="ARBA00039545"/>
    </source>
</evidence>
<sequence>MEKPWLNSYPEGVPEAISTPDYLSITQMIDACLIKYADRKAYSNMGSSITFKELDKLSMQFACYLQKTLGLTKGERVAIMLPNIIQYPIAMCGILRAGLVVVNVNPLYTPRELKHQLSDSGATCIIILDNFAATLEEIISDTNVNHIVLTGVGDMLDFPKNFIVNFVLRYIKKVVPRYSFSNSISFKESLIKGNNLELETINIGYGDIAFLQYTGGTTGLSKGAMISHRNMLFNIHQSKAWQAGAFDDDDIIIAITALPLYHIFSLQSNCLAMMLDGGENILITNPRDFPGFVKELSKHKFVYITGVNTLFASLLNTPGFEDLDFSALRLSIGGGMAIQEAVSKKWEKITGQPIIQAYGLTETSPAAVVNPLEAETFTGSIGLPISSTEIRICDDNGNDIELGKPGEICIRGPQVMVGYWNNPEETKKVMFDDGWFRTGDIGRMDEKGFVFIEDRKKDMIIVSGFNVFPNEIEGVVANMEGILETAAIGMPSEKSGEAIKLFVVRNNESITEEDIINYCRKNLTPYKIPKKIVFKQELPKTNVGKILRRALRDS</sequence>
<comment type="cofactor">
    <cofactor evidence="1">
        <name>Mg(2+)</name>
        <dbReference type="ChEBI" id="CHEBI:18420"/>
    </cofactor>
</comment>
<evidence type="ECO:0000256" key="4">
    <source>
        <dbReference type="ARBA" id="ARBA00006432"/>
    </source>
</evidence>
<feature type="domain" description="AMP-dependent synthetase/ligase" evidence="15">
    <location>
        <begin position="35"/>
        <end position="420"/>
    </location>
</feature>
<feature type="domain" description="AMP-binding enzyme C-terminal" evidence="16">
    <location>
        <begin position="471"/>
        <end position="545"/>
    </location>
</feature>
<dbReference type="InterPro" id="IPR045851">
    <property type="entry name" value="AMP-bd_C_sf"/>
</dbReference>
<evidence type="ECO:0000256" key="8">
    <source>
        <dbReference type="ARBA" id="ARBA00022840"/>
    </source>
</evidence>
<evidence type="ECO:0000256" key="14">
    <source>
        <dbReference type="ARBA" id="ARBA00042773"/>
    </source>
</evidence>
<comment type="similarity">
    <text evidence="4">Belongs to the ATP-dependent AMP-binding enzyme family.</text>
</comment>
<dbReference type="EMBL" id="UINC01000254">
    <property type="protein sequence ID" value="SUZ52045.1"/>
    <property type="molecule type" value="Genomic_DNA"/>
</dbReference>
<keyword evidence="6" id="KW-0547">Nucleotide-binding</keyword>
<evidence type="ECO:0000256" key="2">
    <source>
        <dbReference type="ARBA" id="ARBA00004170"/>
    </source>
</evidence>
<dbReference type="GO" id="GO:0016020">
    <property type="term" value="C:membrane"/>
    <property type="evidence" value="ECO:0007669"/>
    <property type="project" value="UniProtKB-SubCell"/>
</dbReference>
<dbReference type="InterPro" id="IPR050237">
    <property type="entry name" value="ATP-dep_AMP-bd_enzyme"/>
</dbReference>
<dbReference type="Gene3D" id="3.30.300.30">
    <property type="match status" value="1"/>
</dbReference>
<dbReference type="Pfam" id="PF00501">
    <property type="entry name" value="AMP-binding"/>
    <property type="match status" value="1"/>
</dbReference>
<dbReference type="Pfam" id="PF13193">
    <property type="entry name" value="AMP-binding_C"/>
    <property type="match status" value="1"/>
</dbReference>
<dbReference type="FunFam" id="3.30.300.30:FF:000006">
    <property type="entry name" value="Long-chain-fatty-acid--CoA ligase FadD"/>
    <property type="match status" value="1"/>
</dbReference>
<dbReference type="InterPro" id="IPR025110">
    <property type="entry name" value="AMP-bd_C"/>
</dbReference>
<dbReference type="FunFam" id="3.40.50.12780:FF:000003">
    <property type="entry name" value="Long-chain-fatty-acid--CoA ligase FadD"/>
    <property type="match status" value="1"/>
</dbReference>
<name>A0A381NBX1_9ZZZZ</name>
<comment type="subcellular location">
    <subcellularLocation>
        <location evidence="2">Membrane</location>
        <topology evidence="2">Peripheral membrane protein</topology>
    </subcellularLocation>
</comment>
<accession>A0A381NBX1</accession>
<dbReference type="EC" id="6.2.1.3" evidence="12"/>
<evidence type="ECO:0000256" key="1">
    <source>
        <dbReference type="ARBA" id="ARBA00001946"/>
    </source>
</evidence>
<proteinExistence type="inferred from homology"/>
<dbReference type="CDD" id="cd05936">
    <property type="entry name" value="FC-FACS_FadD_like"/>
    <property type="match status" value="1"/>
</dbReference>
<dbReference type="PANTHER" id="PTHR43767">
    <property type="entry name" value="LONG-CHAIN-FATTY-ACID--COA LIGASE"/>
    <property type="match status" value="1"/>
</dbReference>
<dbReference type="PANTHER" id="PTHR43767:SF8">
    <property type="entry name" value="LONG-CHAIN-FATTY-ACID--COA LIGASE"/>
    <property type="match status" value="1"/>
</dbReference>
<evidence type="ECO:0000256" key="10">
    <source>
        <dbReference type="ARBA" id="ARBA00023098"/>
    </source>
</evidence>
<evidence type="ECO:0000256" key="12">
    <source>
        <dbReference type="ARBA" id="ARBA00026121"/>
    </source>
</evidence>
<gene>
    <name evidence="17" type="ORF">METZ01_LOCUS4899</name>
</gene>
<keyword evidence="9" id="KW-0460">Magnesium</keyword>
<evidence type="ECO:0000256" key="6">
    <source>
        <dbReference type="ARBA" id="ARBA00022741"/>
    </source>
</evidence>
<keyword evidence="11" id="KW-0472">Membrane</keyword>
<dbReference type="GO" id="GO:0004467">
    <property type="term" value="F:long-chain fatty acid-CoA ligase activity"/>
    <property type="evidence" value="ECO:0007669"/>
    <property type="project" value="UniProtKB-EC"/>
</dbReference>
<dbReference type="InterPro" id="IPR000873">
    <property type="entry name" value="AMP-dep_synth/lig_dom"/>
</dbReference>
<protein>
    <recommendedName>
        <fullName evidence="13">Long-chain-fatty-acid--CoA ligase</fullName>
        <ecNumber evidence="12">6.2.1.3</ecNumber>
    </recommendedName>
    <alternativeName>
        <fullName evidence="14">Long-chain acyl-CoA synthetase</fullName>
    </alternativeName>
</protein>
<evidence type="ECO:0000313" key="17">
    <source>
        <dbReference type="EMBL" id="SUZ52045.1"/>
    </source>
</evidence>
<dbReference type="Gene3D" id="2.30.38.10">
    <property type="entry name" value="Luciferase, Domain 3"/>
    <property type="match status" value="1"/>
</dbReference>
<reference evidence="17" key="1">
    <citation type="submission" date="2018-05" db="EMBL/GenBank/DDBJ databases">
        <authorList>
            <person name="Lanie J.A."/>
            <person name="Ng W.-L."/>
            <person name="Kazmierczak K.M."/>
            <person name="Andrzejewski T.M."/>
            <person name="Davidsen T.M."/>
            <person name="Wayne K.J."/>
            <person name="Tettelin H."/>
            <person name="Glass J.I."/>
            <person name="Rusch D."/>
            <person name="Podicherti R."/>
            <person name="Tsui H.-C.T."/>
            <person name="Winkler M.E."/>
        </authorList>
    </citation>
    <scope>NUCLEOTIDE SEQUENCE</scope>
</reference>
<comment type="pathway">
    <text evidence="3">Lipid metabolism; fatty acid beta-oxidation.</text>
</comment>
<evidence type="ECO:0000256" key="5">
    <source>
        <dbReference type="ARBA" id="ARBA00022598"/>
    </source>
</evidence>
<dbReference type="AlphaFoldDB" id="A0A381NBX1"/>
<evidence type="ECO:0000256" key="3">
    <source>
        <dbReference type="ARBA" id="ARBA00005005"/>
    </source>
</evidence>
<evidence type="ECO:0000256" key="7">
    <source>
        <dbReference type="ARBA" id="ARBA00022832"/>
    </source>
</evidence>
<evidence type="ECO:0000256" key="11">
    <source>
        <dbReference type="ARBA" id="ARBA00023136"/>
    </source>
</evidence>
<dbReference type="SUPFAM" id="SSF56801">
    <property type="entry name" value="Acetyl-CoA synthetase-like"/>
    <property type="match status" value="1"/>
</dbReference>
<keyword evidence="5" id="KW-0436">Ligase</keyword>
<keyword evidence="7" id="KW-0276">Fatty acid metabolism</keyword>
<dbReference type="GO" id="GO:0005524">
    <property type="term" value="F:ATP binding"/>
    <property type="evidence" value="ECO:0007669"/>
    <property type="project" value="UniProtKB-KW"/>
</dbReference>
<evidence type="ECO:0000259" key="16">
    <source>
        <dbReference type="Pfam" id="PF13193"/>
    </source>
</evidence>
<evidence type="ECO:0000259" key="15">
    <source>
        <dbReference type="Pfam" id="PF00501"/>
    </source>
</evidence>
<dbReference type="InterPro" id="IPR020845">
    <property type="entry name" value="AMP-binding_CS"/>
</dbReference>
<organism evidence="17">
    <name type="scientific">marine metagenome</name>
    <dbReference type="NCBI Taxonomy" id="408172"/>
    <lineage>
        <taxon>unclassified sequences</taxon>
        <taxon>metagenomes</taxon>
        <taxon>ecological metagenomes</taxon>
    </lineage>
</organism>
<evidence type="ECO:0000256" key="9">
    <source>
        <dbReference type="ARBA" id="ARBA00022842"/>
    </source>
</evidence>
<dbReference type="PROSITE" id="PS00455">
    <property type="entry name" value="AMP_BINDING"/>
    <property type="match status" value="1"/>
</dbReference>
<keyword evidence="8" id="KW-0067">ATP-binding</keyword>
<keyword evidence="10" id="KW-0443">Lipid metabolism</keyword>
<dbReference type="Gene3D" id="3.40.50.980">
    <property type="match status" value="2"/>
</dbReference>